<dbReference type="GO" id="GO:0044774">
    <property type="term" value="P:mitotic DNA integrity checkpoint signaling"/>
    <property type="evidence" value="ECO:0007669"/>
    <property type="project" value="TreeGrafter"/>
</dbReference>
<dbReference type="PANTHER" id="PTHR46060">
    <property type="entry name" value="MARINER MOS1 TRANSPOSASE-LIKE PROTEIN"/>
    <property type="match status" value="1"/>
</dbReference>
<dbReference type="Proteomes" id="UP000783686">
    <property type="component" value="Unassembled WGS sequence"/>
</dbReference>
<evidence type="ECO:0000313" key="3">
    <source>
        <dbReference type="Proteomes" id="UP000614601"/>
    </source>
</evidence>
<dbReference type="InterPro" id="IPR052709">
    <property type="entry name" value="Transposase-MT_Hybrid"/>
</dbReference>
<dbReference type="Gene3D" id="1.10.10.1450">
    <property type="match status" value="1"/>
</dbReference>
<dbReference type="AlphaFoldDB" id="A0A811KTS9"/>
<dbReference type="EMBL" id="CAJFCW020000004">
    <property type="protein sequence ID" value="CAG9111484.1"/>
    <property type="molecule type" value="Genomic_DNA"/>
</dbReference>
<reference evidence="2" key="1">
    <citation type="submission" date="2020-09" db="EMBL/GenBank/DDBJ databases">
        <authorList>
            <person name="Kikuchi T."/>
        </authorList>
    </citation>
    <scope>NUCLEOTIDE SEQUENCE</scope>
    <source>
        <strain evidence="2">SH1</strain>
    </source>
</reference>
<dbReference type="Proteomes" id="UP000614601">
    <property type="component" value="Unassembled WGS sequence"/>
</dbReference>
<name>A0A811KTS9_9BILA</name>
<feature type="domain" description="Mos1 transposase HTH" evidence="1">
    <location>
        <begin position="4"/>
        <end position="52"/>
    </location>
</feature>
<dbReference type="EMBL" id="CAJFDH010000004">
    <property type="protein sequence ID" value="CAD5218725.1"/>
    <property type="molecule type" value="Genomic_DNA"/>
</dbReference>
<gene>
    <name evidence="2" type="ORF">BOKJ2_LOCUS7935</name>
</gene>
<dbReference type="PANTHER" id="PTHR46060:SF2">
    <property type="entry name" value="HISTONE-LYSINE N-METHYLTRANSFERASE SETMAR"/>
    <property type="match status" value="1"/>
</dbReference>
<dbReference type="Pfam" id="PF17906">
    <property type="entry name" value="HTH_48"/>
    <property type="match status" value="1"/>
</dbReference>
<evidence type="ECO:0000259" key="1">
    <source>
        <dbReference type="Pfam" id="PF17906"/>
    </source>
</evidence>
<dbReference type="GO" id="GO:0006303">
    <property type="term" value="P:double-strand break repair via nonhomologous end joining"/>
    <property type="evidence" value="ECO:0007669"/>
    <property type="project" value="TreeGrafter"/>
</dbReference>
<dbReference type="GO" id="GO:0042800">
    <property type="term" value="F:histone H3K4 methyltransferase activity"/>
    <property type="evidence" value="ECO:0007669"/>
    <property type="project" value="TreeGrafter"/>
</dbReference>
<sequence>MISIYIRALLLHYWKQGFSAEKAAKAICDVEGDDAVTKSTAHNWFEKFNDGDTSLEAHAIPGRPLTINKEAILIAAKQNPTLSAGQLAELLGTSKATVLRCLKTQRTQAENGQKLI</sequence>
<evidence type="ECO:0000313" key="2">
    <source>
        <dbReference type="EMBL" id="CAD5218725.1"/>
    </source>
</evidence>
<dbReference type="GO" id="GO:0035861">
    <property type="term" value="C:site of double-strand break"/>
    <property type="evidence" value="ECO:0007669"/>
    <property type="project" value="TreeGrafter"/>
</dbReference>
<dbReference type="GO" id="GO:0005634">
    <property type="term" value="C:nucleus"/>
    <property type="evidence" value="ECO:0007669"/>
    <property type="project" value="TreeGrafter"/>
</dbReference>
<dbReference type="GO" id="GO:0015074">
    <property type="term" value="P:DNA integration"/>
    <property type="evidence" value="ECO:0007669"/>
    <property type="project" value="TreeGrafter"/>
</dbReference>
<dbReference type="GO" id="GO:0003697">
    <property type="term" value="F:single-stranded DNA binding"/>
    <property type="evidence" value="ECO:0007669"/>
    <property type="project" value="TreeGrafter"/>
</dbReference>
<dbReference type="OrthoDB" id="5825689at2759"/>
<dbReference type="GO" id="GO:0000729">
    <property type="term" value="P:DNA double-strand break processing"/>
    <property type="evidence" value="ECO:0007669"/>
    <property type="project" value="TreeGrafter"/>
</dbReference>
<dbReference type="GO" id="GO:0000793">
    <property type="term" value="C:condensed chromosome"/>
    <property type="evidence" value="ECO:0007669"/>
    <property type="project" value="TreeGrafter"/>
</dbReference>
<dbReference type="Pfam" id="PF13412">
    <property type="entry name" value="HTH_24"/>
    <property type="match status" value="1"/>
</dbReference>
<comment type="caution">
    <text evidence="2">The sequence shown here is derived from an EMBL/GenBank/DDBJ whole genome shotgun (WGS) entry which is preliminary data.</text>
</comment>
<dbReference type="GO" id="GO:0000014">
    <property type="term" value="F:single-stranded DNA endodeoxyribonuclease activity"/>
    <property type="evidence" value="ECO:0007669"/>
    <property type="project" value="TreeGrafter"/>
</dbReference>
<proteinExistence type="predicted"/>
<dbReference type="InterPro" id="IPR041426">
    <property type="entry name" value="Mos1_HTH"/>
</dbReference>
<dbReference type="GO" id="GO:0044547">
    <property type="term" value="F:DNA topoisomerase binding"/>
    <property type="evidence" value="ECO:0007669"/>
    <property type="project" value="TreeGrafter"/>
</dbReference>
<organism evidence="2 3">
    <name type="scientific">Bursaphelenchus okinawaensis</name>
    <dbReference type="NCBI Taxonomy" id="465554"/>
    <lineage>
        <taxon>Eukaryota</taxon>
        <taxon>Metazoa</taxon>
        <taxon>Ecdysozoa</taxon>
        <taxon>Nematoda</taxon>
        <taxon>Chromadorea</taxon>
        <taxon>Rhabditida</taxon>
        <taxon>Tylenchina</taxon>
        <taxon>Tylenchomorpha</taxon>
        <taxon>Aphelenchoidea</taxon>
        <taxon>Aphelenchoididae</taxon>
        <taxon>Bursaphelenchus</taxon>
    </lineage>
</organism>
<dbReference type="GO" id="GO:0031297">
    <property type="term" value="P:replication fork processing"/>
    <property type="evidence" value="ECO:0007669"/>
    <property type="project" value="TreeGrafter"/>
</dbReference>
<keyword evidence="3" id="KW-1185">Reference proteome</keyword>
<dbReference type="GO" id="GO:0046975">
    <property type="term" value="F:histone H3K36 methyltransferase activity"/>
    <property type="evidence" value="ECO:0007669"/>
    <property type="project" value="TreeGrafter"/>
</dbReference>
<dbReference type="GO" id="GO:0003690">
    <property type="term" value="F:double-stranded DNA binding"/>
    <property type="evidence" value="ECO:0007669"/>
    <property type="project" value="TreeGrafter"/>
</dbReference>
<protein>
    <recommendedName>
        <fullName evidence="1">Mos1 transposase HTH domain-containing protein</fullName>
    </recommendedName>
</protein>
<accession>A0A811KTS9</accession>